<dbReference type="InterPro" id="IPR036513">
    <property type="entry name" value="STAS_dom_sf"/>
</dbReference>
<feature type="domain" description="STAS" evidence="1">
    <location>
        <begin position="7"/>
        <end position="120"/>
    </location>
</feature>
<reference evidence="3" key="1">
    <citation type="journal article" date="2019" name="Int. J. Syst. Evol. Microbiol.">
        <title>The Global Catalogue of Microorganisms (GCM) 10K type strain sequencing project: providing services to taxonomists for standard genome sequencing and annotation.</title>
        <authorList>
            <consortium name="The Broad Institute Genomics Platform"/>
            <consortium name="The Broad Institute Genome Sequencing Center for Infectious Disease"/>
            <person name="Wu L."/>
            <person name="Ma J."/>
        </authorList>
    </citation>
    <scope>NUCLEOTIDE SEQUENCE [LARGE SCALE GENOMIC DNA]</scope>
    <source>
        <strain evidence="3">JCM 4087</strain>
    </source>
</reference>
<dbReference type="SUPFAM" id="SSF52091">
    <property type="entry name" value="SpoIIaa-like"/>
    <property type="match status" value="1"/>
</dbReference>
<dbReference type="CDD" id="cd07043">
    <property type="entry name" value="STAS_anti-anti-sigma_factors"/>
    <property type="match status" value="1"/>
</dbReference>
<gene>
    <name evidence="2" type="ORF">ACFPT7_24955</name>
</gene>
<organism evidence="2 3">
    <name type="scientific">Acidicapsa dinghuensis</name>
    <dbReference type="NCBI Taxonomy" id="2218256"/>
    <lineage>
        <taxon>Bacteria</taxon>
        <taxon>Pseudomonadati</taxon>
        <taxon>Acidobacteriota</taxon>
        <taxon>Terriglobia</taxon>
        <taxon>Terriglobales</taxon>
        <taxon>Acidobacteriaceae</taxon>
        <taxon>Acidicapsa</taxon>
    </lineage>
</organism>
<dbReference type="InterPro" id="IPR002645">
    <property type="entry name" value="STAS_dom"/>
</dbReference>
<evidence type="ECO:0000313" key="3">
    <source>
        <dbReference type="Proteomes" id="UP001596091"/>
    </source>
</evidence>
<proteinExistence type="predicted"/>
<keyword evidence="3" id="KW-1185">Reference proteome</keyword>
<evidence type="ECO:0000259" key="1">
    <source>
        <dbReference type="PROSITE" id="PS50801"/>
    </source>
</evidence>
<evidence type="ECO:0000313" key="2">
    <source>
        <dbReference type="EMBL" id="MFC5865579.1"/>
    </source>
</evidence>
<sequence length="120" mass="12719">MTLSLFFNASTEIPVDVTAVTVSGKLIRGCEPEFVNRLTPLAQTGSMQLNLAAISQIDAAGIASLVALYRACDDSGYRLTIVEPSEHVHELLHLVGLEHLLVAANQTCAAGYQHATLTAA</sequence>
<accession>A0ABW1EMY7</accession>
<dbReference type="PROSITE" id="PS50801">
    <property type="entry name" value="STAS"/>
    <property type="match status" value="1"/>
</dbReference>
<dbReference type="RefSeq" id="WP_263341692.1">
    <property type="nucleotide sequence ID" value="NZ_JAGSYH010000008.1"/>
</dbReference>
<dbReference type="Pfam" id="PF01740">
    <property type="entry name" value="STAS"/>
    <property type="match status" value="1"/>
</dbReference>
<dbReference type="EMBL" id="JBHSPH010000020">
    <property type="protein sequence ID" value="MFC5865579.1"/>
    <property type="molecule type" value="Genomic_DNA"/>
</dbReference>
<dbReference type="Gene3D" id="3.30.750.24">
    <property type="entry name" value="STAS domain"/>
    <property type="match status" value="1"/>
</dbReference>
<dbReference type="Proteomes" id="UP001596091">
    <property type="component" value="Unassembled WGS sequence"/>
</dbReference>
<protein>
    <submittedName>
        <fullName evidence="2">STAS domain-containing protein</fullName>
    </submittedName>
</protein>
<name>A0ABW1EMY7_9BACT</name>
<comment type="caution">
    <text evidence="2">The sequence shown here is derived from an EMBL/GenBank/DDBJ whole genome shotgun (WGS) entry which is preliminary data.</text>
</comment>